<comment type="caution">
    <text evidence="1">The sequence shown here is derived from an EMBL/GenBank/DDBJ whole genome shotgun (WGS) entry which is preliminary data.</text>
</comment>
<dbReference type="AlphaFoldDB" id="A0A7C2K1Y6"/>
<dbReference type="EMBL" id="DSOL01000187">
    <property type="protein sequence ID" value="HEN28286.1"/>
    <property type="molecule type" value="Genomic_DNA"/>
</dbReference>
<name>A0A7C2K1Y6_UNCW3</name>
<accession>A0A7C2K1Y6</accession>
<gene>
    <name evidence="1" type="ORF">ENQ77_06525</name>
</gene>
<protein>
    <submittedName>
        <fullName evidence="1">Uncharacterized protein</fullName>
    </submittedName>
</protein>
<evidence type="ECO:0000313" key="1">
    <source>
        <dbReference type="EMBL" id="HEN28286.1"/>
    </source>
</evidence>
<reference evidence="1" key="1">
    <citation type="journal article" date="2020" name="mSystems">
        <title>Genome- and Community-Level Interaction Insights into Carbon Utilization and Element Cycling Functions of Hydrothermarchaeota in Hydrothermal Sediment.</title>
        <authorList>
            <person name="Zhou Z."/>
            <person name="Liu Y."/>
            <person name="Xu W."/>
            <person name="Pan J."/>
            <person name="Luo Z.H."/>
            <person name="Li M."/>
        </authorList>
    </citation>
    <scope>NUCLEOTIDE SEQUENCE [LARGE SCALE GENOMIC DNA]</scope>
    <source>
        <strain evidence="1">SpSt-34</strain>
    </source>
</reference>
<sequence>MHKKKRAKKSDEKQEEKHYCSVCGCEIDGDEFESFDGMCWECWDDQMAEESEDMFGDVM</sequence>
<proteinExistence type="predicted"/>
<organism evidence="1">
    <name type="scientific">candidate division WOR-3 bacterium</name>
    <dbReference type="NCBI Taxonomy" id="2052148"/>
    <lineage>
        <taxon>Bacteria</taxon>
        <taxon>Bacteria division WOR-3</taxon>
    </lineage>
</organism>